<keyword evidence="1" id="KW-1133">Transmembrane helix</keyword>
<feature type="chain" id="PRO_5038678843" evidence="2">
    <location>
        <begin position="27"/>
        <end position="74"/>
    </location>
</feature>
<reference evidence="3 4" key="1">
    <citation type="submission" date="2020-07" db="EMBL/GenBank/DDBJ databases">
        <title>Sequencing the genomes of 1000 actinobacteria strains.</title>
        <authorList>
            <person name="Klenk H.-P."/>
        </authorList>
    </citation>
    <scope>NUCLEOTIDE SEQUENCE [LARGE SCALE GENOMIC DNA]</scope>
    <source>
        <strain evidence="3 4">DSM 24552</strain>
    </source>
</reference>
<dbReference type="Proteomes" id="UP000544110">
    <property type="component" value="Unassembled WGS sequence"/>
</dbReference>
<feature type="signal peptide" evidence="2">
    <location>
        <begin position="1"/>
        <end position="26"/>
    </location>
</feature>
<evidence type="ECO:0000256" key="1">
    <source>
        <dbReference type="SAM" id="Phobius"/>
    </source>
</evidence>
<accession>A0A7Y9RTL6</accession>
<dbReference type="EMBL" id="JACCAC010000001">
    <property type="protein sequence ID" value="NYG55099.1"/>
    <property type="molecule type" value="Genomic_DNA"/>
</dbReference>
<feature type="transmembrane region" description="Helical" evidence="1">
    <location>
        <begin position="42"/>
        <end position="64"/>
    </location>
</feature>
<comment type="caution">
    <text evidence="3">The sequence shown here is derived from an EMBL/GenBank/DDBJ whole genome shotgun (WGS) entry which is preliminary data.</text>
</comment>
<organism evidence="3 4">
    <name type="scientific">Nocardioides perillae</name>
    <dbReference type="NCBI Taxonomy" id="1119534"/>
    <lineage>
        <taxon>Bacteria</taxon>
        <taxon>Bacillati</taxon>
        <taxon>Actinomycetota</taxon>
        <taxon>Actinomycetes</taxon>
        <taxon>Propionibacteriales</taxon>
        <taxon>Nocardioidaceae</taxon>
        <taxon>Nocardioides</taxon>
    </lineage>
</organism>
<keyword evidence="1" id="KW-0812">Transmembrane</keyword>
<dbReference type="InterPro" id="IPR058061">
    <property type="entry name" value="SCO4848-like"/>
</dbReference>
<evidence type="ECO:0000313" key="3">
    <source>
        <dbReference type="EMBL" id="NYG55099.1"/>
    </source>
</evidence>
<keyword evidence="2" id="KW-0732">Signal</keyword>
<dbReference type="RefSeq" id="WP_179517597.1">
    <property type="nucleotide sequence ID" value="NZ_JACCAC010000001.1"/>
</dbReference>
<evidence type="ECO:0000313" key="4">
    <source>
        <dbReference type="Proteomes" id="UP000544110"/>
    </source>
</evidence>
<proteinExistence type="predicted"/>
<dbReference type="AlphaFoldDB" id="A0A7Y9RTL6"/>
<sequence length="74" mass="7910">MTWTRKQAVLVLAVAAFTALSFANFAATLYDAWSGGEDRPPGYYAAHSVLIVVNLAIAAALGTLGARAWRATRR</sequence>
<gene>
    <name evidence="3" type="ORF">BJ989_001403</name>
</gene>
<evidence type="ECO:0000256" key="2">
    <source>
        <dbReference type="SAM" id="SignalP"/>
    </source>
</evidence>
<name>A0A7Y9RTL6_9ACTN</name>
<dbReference type="Pfam" id="PF26606">
    <property type="entry name" value="SCO4848"/>
    <property type="match status" value="1"/>
</dbReference>
<keyword evidence="1" id="KW-0472">Membrane</keyword>
<protein>
    <submittedName>
        <fullName evidence="3">Uncharacterized protein</fullName>
    </submittedName>
</protein>
<dbReference type="NCBIfam" id="NF046117">
    <property type="entry name" value="SCO4848_fam"/>
    <property type="match status" value="1"/>
</dbReference>
<keyword evidence="4" id="KW-1185">Reference proteome</keyword>